<name>A0A4Y8PA04_9BACT</name>
<dbReference type="OrthoDB" id="199989at2"/>
<evidence type="ECO:0000313" key="2">
    <source>
        <dbReference type="Proteomes" id="UP000297713"/>
    </source>
</evidence>
<evidence type="ECO:0000313" key="1">
    <source>
        <dbReference type="EMBL" id="TFE67538.1"/>
    </source>
</evidence>
<dbReference type="EMBL" id="LXQC01000153">
    <property type="protein sequence ID" value="TFE67538.1"/>
    <property type="molecule type" value="Genomic_DNA"/>
</dbReference>
<protein>
    <submittedName>
        <fullName evidence="1">Uncharacterized protein</fullName>
    </submittedName>
</protein>
<sequence>MKKIICKAWNREKNKKKAGKRKSLRFRTYRKSVLNVEKNDWLERIVKESIQKISPPVSLKKNILEIIRTDDEKGIR</sequence>
<dbReference type="AlphaFoldDB" id="A0A4Y8PA04"/>
<reference evidence="1 2" key="1">
    <citation type="submission" date="2016-05" db="EMBL/GenBank/DDBJ databases">
        <title>Diversity and Homogeneity among Thermoacidophilic Verrucomicrobia Methanotrophs Linked with Geographical Origin.</title>
        <authorList>
            <person name="Erikstad H.-A."/>
            <person name="Smestad N.B."/>
            <person name="Ceballos R.M."/>
            <person name="Birkeland N.-K."/>
        </authorList>
    </citation>
    <scope>NUCLEOTIDE SEQUENCE [LARGE SCALE GENOMIC DNA]</scope>
    <source>
        <strain evidence="1 2">Phi</strain>
    </source>
</reference>
<proteinExistence type="predicted"/>
<comment type="caution">
    <text evidence="1">The sequence shown here is derived from an EMBL/GenBank/DDBJ whole genome shotgun (WGS) entry which is preliminary data.</text>
</comment>
<organism evidence="1 2">
    <name type="scientific">Methylacidiphilum caldifontis</name>
    <dbReference type="NCBI Taxonomy" id="2795386"/>
    <lineage>
        <taxon>Bacteria</taxon>
        <taxon>Pseudomonadati</taxon>
        <taxon>Verrucomicrobiota</taxon>
        <taxon>Methylacidiphilae</taxon>
        <taxon>Methylacidiphilales</taxon>
        <taxon>Methylacidiphilaceae</taxon>
        <taxon>Methylacidiphilum (ex Ratnadevi et al. 2023)</taxon>
    </lineage>
</organism>
<gene>
    <name evidence="1" type="ORF">A7Q10_09565</name>
</gene>
<dbReference type="RefSeq" id="WP_134440470.1">
    <property type="nucleotide sequence ID" value="NZ_LXQC01000153.1"/>
</dbReference>
<keyword evidence="2" id="KW-1185">Reference proteome</keyword>
<dbReference type="Proteomes" id="UP000297713">
    <property type="component" value="Unassembled WGS sequence"/>
</dbReference>
<accession>A0A4Y8PA04</accession>